<evidence type="ECO:0000256" key="1">
    <source>
        <dbReference type="ARBA" id="ARBA00022598"/>
    </source>
</evidence>
<dbReference type="InterPro" id="IPR005494">
    <property type="entry name" value="GSPS_pre-ATP-grasp-like_dom"/>
</dbReference>
<keyword evidence="4" id="KW-0067">ATP-binding</keyword>
<dbReference type="InterPro" id="IPR016185">
    <property type="entry name" value="PreATP-grasp_dom_sf"/>
</dbReference>
<dbReference type="SUPFAM" id="SSF56059">
    <property type="entry name" value="Glutathione synthetase ATP-binding domain-like"/>
    <property type="match status" value="1"/>
</dbReference>
<feature type="domain" description="Glutathionylspermidine synthase pre-ATP-grasp-like" evidence="6">
    <location>
        <begin position="12"/>
        <end position="388"/>
    </location>
</feature>
<accession>A0A142JEJ2</accession>
<dbReference type="GO" id="GO:0005524">
    <property type="term" value="F:ATP binding"/>
    <property type="evidence" value="ECO:0007669"/>
    <property type="project" value="UniProtKB-KW"/>
</dbReference>
<dbReference type="RefSeq" id="WP_062796093.1">
    <property type="nucleotide sequence ID" value="NZ_CP014844.1"/>
</dbReference>
<dbReference type="KEGG" id="cnan:A2G96_01410"/>
<keyword evidence="8" id="KW-1185">Reference proteome</keyword>
<dbReference type="Gene3D" id="3.30.1490.330">
    <property type="match status" value="1"/>
</dbReference>
<dbReference type="EMBL" id="CP014844">
    <property type="protein sequence ID" value="AMR76504.1"/>
    <property type="molecule type" value="Genomic_DNA"/>
</dbReference>
<keyword evidence="2" id="KW-0479">Metal-binding</keyword>
<dbReference type="GO" id="GO:0046872">
    <property type="term" value="F:metal ion binding"/>
    <property type="evidence" value="ECO:0007669"/>
    <property type="project" value="UniProtKB-KW"/>
</dbReference>
<dbReference type="OrthoDB" id="9765517at2"/>
<evidence type="ECO:0000259" key="6">
    <source>
        <dbReference type="Pfam" id="PF03738"/>
    </source>
</evidence>
<evidence type="ECO:0000256" key="5">
    <source>
        <dbReference type="ARBA" id="ARBA00022842"/>
    </source>
</evidence>
<keyword evidence="3" id="KW-0547">Nucleotide-binding</keyword>
<dbReference type="STRING" id="1796606.A2G96_01410"/>
<dbReference type="SUPFAM" id="SSF52440">
    <property type="entry name" value="PreATP-grasp domain"/>
    <property type="match status" value="1"/>
</dbReference>
<sequence>MQRIPQTPRRNWPRELEKVGFHFHSLDEFNVPREVDDHTFFYWREDAAYAFSKHEVETLYAAAYDLNQRCLEAVQHVIDHDLFARLAIDRDFAQLIRTSWDRDEPTLFGRFDMTLDPHGVPKLYEFNADTPTSLIESAVAQWHWKDAVQPQADQFNSLHDALVARWQWLRNHYRNASLLHLACMFDSQEDVCNTEYLMDTALQAGWSVKLIDLQDIGTDGRGNFYDADNVPIEVAFKLYPWEWMATSDYRDQLAHSPVRWVEPPWKAVLSNKAILPILWDLFPGHPNLIEASFDPGHFAGRPHAKKPFLSREGESVTLLTPEGDRVHNPGEYGEEGFIYQAYEPARRFDGRYTTLGVWIVDDVPSGLCVREESGPIAKNTSFFVPHYFTHA</sequence>
<evidence type="ECO:0000256" key="3">
    <source>
        <dbReference type="ARBA" id="ARBA00022741"/>
    </source>
</evidence>
<dbReference type="Proteomes" id="UP000075238">
    <property type="component" value="Chromosome 1"/>
</dbReference>
<evidence type="ECO:0000313" key="8">
    <source>
        <dbReference type="Proteomes" id="UP000075238"/>
    </source>
</evidence>
<dbReference type="GO" id="GO:0016874">
    <property type="term" value="F:ligase activity"/>
    <property type="evidence" value="ECO:0007669"/>
    <property type="project" value="UniProtKB-KW"/>
</dbReference>
<proteinExistence type="predicted"/>
<evidence type="ECO:0000256" key="4">
    <source>
        <dbReference type="ARBA" id="ARBA00022840"/>
    </source>
</evidence>
<dbReference type="AlphaFoldDB" id="A0A142JEJ2"/>
<evidence type="ECO:0000313" key="7">
    <source>
        <dbReference type="EMBL" id="AMR76504.1"/>
    </source>
</evidence>
<gene>
    <name evidence="7" type="ORF">A2G96_01410</name>
</gene>
<reference evidence="7 8" key="1">
    <citation type="submission" date="2016-03" db="EMBL/GenBank/DDBJ databases">
        <title>Complete genome sequence of a novel chlorpyrifos degrading bacterium, Cupriavidus nantongensis sp. X1.</title>
        <authorList>
            <person name="Fang L."/>
        </authorList>
    </citation>
    <scope>NUCLEOTIDE SEQUENCE [LARGE SCALE GENOMIC DNA]</scope>
    <source>
        <strain evidence="7 8">X1</strain>
    </source>
</reference>
<keyword evidence="5" id="KW-0460">Magnesium</keyword>
<evidence type="ECO:0000256" key="2">
    <source>
        <dbReference type="ARBA" id="ARBA00022723"/>
    </source>
</evidence>
<name>A0A142JEJ2_9BURK</name>
<protein>
    <submittedName>
        <fullName evidence="7">Glutathionylspermidine synthase</fullName>
    </submittedName>
</protein>
<keyword evidence="1" id="KW-0436">Ligase</keyword>
<organism evidence="7 8">
    <name type="scientific">Cupriavidus nantongensis</name>
    <dbReference type="NCBI Taxonomy" id="1796606"/>
    <lineage>
        <taxon>Bacteria</taxon>
        <taxon>Pseudomonadati</taxon>
        <taxon>Pseudomonadota</taxon>
        <taxon>Betaproteobacteria</taxon>
        <taxon>Burkholderiales</taxon>
        <taxon>Burkholderiaceae</taxon>
        <taxon>Cupriavidus</taxon>
    </lineage>
</organism>
<dbReference type="Pfam" id="PF03738">
    <property type="entry name" value="GSP_synth"/>
    <property type="match status" value="1"/>
</dbReference>